<feature type="transmembrane region" description="Helical" evidence="1">
    <location>
        <begin position="690"/>
        <end position="714"/>
    </location>
</feature>
<protein>
    <submittedName>
        <fullName evidence="2">Uncharacterized protein</fullName>
    </submittedName>
</protein>
<feature type="transmembrane region" description="Helical" evidence="1">
    <location>
        <begin position="637"/>
        <end position="662"/>
    </location>
</feature>
<gene>
    <name evidence="2" type="ORF">SAMN04488513_10924</name>
</gene>
<keyword evidence="1" id="KW-0472">Membrane</keyword>
<feature type="transmembrane region" description="Helical" evidence="1">
    <location>
        <begin position="720"/>
        <end position="738"/>
    </location>
</feature>
<feature type="transmembrane region" description="Helical" evidence="1">
    <location>
        <begin position="21"/>
        <end position="42"/>
    </location>
</feature>
<organism evidence="2 3">
    <name type="scientific">Pseudozobellia thermophila</name>
    <dbReference type="NCBI Taxonomy" id="192903"/>
    <lineage>
        <taxon>Bacteria</taxon>
        <taxon>Pseudomonadati</taxon>
        <taxon>Bacteroidota</taxon>
        <taxon>Flavobacteriia</taxon>
        <taxon>Flavobacteriales</taxon>
        <taxon>Flavobacteriaceae</taxon>
        <taxon>Pseudozobellia</taxon>
    </lineage>
</organism>
<evidence type="ECO:0000313" key="2">
    <source>
        <dbReference type="EMBL" id="SHJ79374.1"/>
    </source>
</evidence>
<reference evidence="3" key="1">
    <citation type="submission" date="2016-11" db="EMBL/GenBank/DDBJ databases">
        <authorList>
            <person name="Varghese N."/>
            <person name="Submissions S."/>
        </authorList>
    </citation>
    <scope>NUCLEOTIDE SEQUENCE [LARGE SCALE GENOMIC DNA]</scope>
    <source>
        <strain evidence="3">DSM 19858</strain>
    </source>
</reference>
<sequence>MATTSKKGSSISKTFTARKRLFTMLTIAVAILGVLFALYYSYIKNNEYHYQESRLRSLNANFKIIKKQLDNGFQKLSSTNYESIFSSKSIIDKAMEEIKAGTPNWDDILKDLDEAELDGNQHRADDSDLLGKIRKAKTIYEIVQITEPKIGNRGIKGVSLRFNIERLAEKYIEAKHRLTEEKTNTKSVWKFVESDFEVPNQLRQEFDEYILIFKNNSISVDKETKVPDKTPTSLRKPIIRTSLDGTVALPDSLEKLDPYNLGLVLGVPKEKVKYQFFSRNYTYKTSLDPTIEYGIQIIGFVETEKYKAANRQLDAWIITLLSLFLLLALFGLPYFKMLFIAEDERVFSNDVILSGISIVVGAPVLILFFLSLMKYYNDYELHIPDKLKNLTQDLRLRFEEENASIVKSLYSMDLNREDLLYDTIDNGPHIDSIYPSKDRYNKHLKFVSKTKNNTKGEVYYHIKLIANKGIENTKNLGQRPYFKAFKDSSNIWSVAHNKSLIKYAMRPVVSIEDQNEEAVYILENPKDPLRGYRIGSSQLKSLHEAILPFGFQFAVIHKDGGVWFHSEKGRATLENLFDVTRHNNKFLAAIAGRIDARGKLTYRDEGKLYHVSPIKGTDLSVVAFYDIELLRSRISEVLTMSCIILAIALIVILIITILSLIIRNPKLGLYHYDRFLFDFLTPKKSLARNYMVLSSSLLLGLFLLIIVALCAHNINPIESFLFCILLPINSYIIVFYALHPHGYKPDIKYCIRDFILFTTIVLLNLLFFKINGPSTYFTIIFSLQTLYILYIVWRKFQYVKKPKNATENKTWLGKKEKAVFKAFADYCSRLKLPYKYWYALFLFSWLLLAVIFPTFLIFTNIETKNDGVWLRIDQYYMAHKYMDKENNLKINLSPFKSERRGFESLYETFLKEGQYHPNLCLEFVKGEQGDGQEQEPTTELDNFLWSIWPAYDNRINLFQGLIKKRADDLSWAARGSNDDSEAPRDFTLTNRNQAKIVIGYEVPQHKIKRDYTLLFVKSTGFAIILLGLFSLILFFIDRYFAFRFSHLKANDFDTNKEAQYAAKFSRIINDVDSNSGLLLIGPPFSGKLNFAKEILNKSVFEKSMVLSMLQLDAVKDDADLKEIMEALTISSEDQADGDWETCEVFIIDHLEHNIKSYRANHLKLKLILFLISKHKRIILISEVYPSQIFAMYENTPESPTLPWGSLEDDFNSWRNILSAFPQVLIGITKNPEKTKLRCTFGLDKKEMPSLEDINLLVGELGYSKFLPNLAPVIVAKSMKDEKKPCLDIQHVIMHTQNLAHGYYNDIWNTLPTRERYLLYDLAKDGFMNIKNRNSLFSLMKKGLIVWKDGPRIFNYSFKNFVVTSVSLNEALRLENKNRGNGSWANTRILLYLVIVAIIVFIGLGNPEFIQDFEALITALGGLGAIIPLVSRMLASGGQKT</sequence>
<dbReference type="RefSeq" id="WP_072995096.1">
    <property type="nucleotide sequence ID" value="NZ_FQYU01000009.1"/>
</dbReference>
<dbReference type="OrthoDB" id="1113021at2"/>
<keyword evidence="1" id="KW-1133">Transmembrane helix</keyword>
<proteinExistence type="predicted"/>
<dbReference type="Gene3D" id="3.40.50.300">
    <property type="entry name" value="P-loop containing nucleotide triphosphate hydrolases"/>
    <property type="match status" value="1"/>
</dbReference>
<feature type="transmembrane region" description="Helical" evidence="1">
    <location>
        <begin position="351"/>
        <end position="373"/>
    </location>
</feature>
<feature type="transmembrane region" description="Helical" evidence="1">
    <location>
        <begin position="836"/>
        <end position="858"/>
    </location>
</feature>
<keyword evidence="3" id="KW-1185">Reference proteome</keyword>
<dbReference type="InterPro" id="IPR027417">
    <property type="entry name" value="P-loop_NTPase"/>
</dbReference>
<evidence type="ECO:0000256" key="1">
    <source>
        <dbReference type="SAM" id="Phobius"/>
    </source>
</evidence>
<evidence type="ECO:0000313" key="3">
    <source>
        <dbReference type="Proteomes" id="UP000184543"/>
    </source>
</evidence>
<feature type="transmembrane region" description="Helical" evidence="1">
    <location>
        <begin position="1014"/>
        <end position="1036"/>
    </location>
</feature>
<keyword evidence="1" id="KW-0812">Transmembrane</keyword>
<feature type="transmembrane region" description="Helical" evidence="1">
    <location>
        <begin position="1388"/>
        <end position="1408"/>
    </location>
</feature>
<feature type="transmembrane region" description="Helical" evidence="1">
    <location>
        <begin position="750"/>
        <end position="768"/>
    </location>
</feature>
<name>A0A1M6M7C0_9FLAO</name>
<dbReference type="Proteomes" id="UP000184543">
    <property type="component" value="Unassembled WGS sequence"/>
</dbReference>
<accession>A0A1M6M7C0</accession>
<dbReference type="EMBL" id="FQYU01000009">
    <property type="protein sequence ID" value="SHJ79374.1"/>
    <property type="molecule type" value="Genomic_DNA"/>
</dbReference>
<feature type="transmembrane region" description="Helical" evidence="1">
    <location>
        <begin position="1414"/>
        <end position="1434"/>
    </location>
</feature>
<feature type="transmembrane region" description="Helical" evidence="1">
    <location>
        <begin position="774"/>
        <end position="793"/>
    </location>
</feature>
<dbReference type="STRING" id="192903.SAMN04488513_10924"/>
<feature type="transmembrane region" description="Helical" evidence="1">
    <location>
        <begin position="315"/>
        <end position="339"/>
    </location>
</feature>